<dbReference type="AlphaFoldDB" id="A0A0J1IQU6"/>
<evidence type="ECO:0000256" key="1">
    <source>
        <dbReference type="ARBA" id="ARBA00004370"/>
    </source>
</evidence>
<organism evidence="8 9">
    <name type="scientific">Desulfosporosinus acididurans</name>
    <dbReference type="NCBI Taxonomy" id="476652"/>
    <lineage>
        <taxon>Bacteria</taxon>
        <taxon>Bacillati</taxon>
        <taxon>Bacillota</taxon>
        <taxon>Clostridia</taxon>
        <taxon>Eubacteriales</taxon>
        <taxon>Desulfitobacteriaceae</taxon>
        <taxon>Desulfosporosinus</taxon>
    </lineage>
</organism>
<sequence length="188" mass="21195">MINGSLARRYSQALFEIASETSLDSIDADLRELTKLVEGNDEVKKVLLHPHISLSEKKSVMAKILRDDFSETVRHFLYLLIDRKRENLLPFIQREFTRLADEARRVVEAKVASAIALSASQLDDLKKAIGRMTGKDVRLISEVREELIGGVLIQIGDRVMDGTIAHALAKMREDLRKSTDKPQEVGVK</sequence>
<keyword evidence="7" id="KW-1003">Cell membrane</keyword>
<proteinExistence type="inferred from homology"/>
<evidence type="ECO:0000256" key="6">
    <source>
        <dbReference type="ARBA" id="ARBA00023310"/>
    </source>
</evidence>
<dbReference type="PANTHER" id="PTHR11910">
    <property type="entry name" value="ATP SYNTHASE DELTA CHAIN"/>
    <property type="match status" value="1"/>
</dbReference>
<evidence type="ECO:0000256" key="3">
    <source>
        <dbReference type="ARBA" id="ARBA00022781"/>
    </source>
</evidence>
<gene>
    <name evidence="7 8" type="primary">atpH</name>
    <name evidence="8" type="ORF">DEAC_c09900</name>
</gene>
<comment type="caution">
    <text evidence="8">The sequence shown here is derived from an EMBL/GenBank/DDBJ whole genome shotgun (WGS) entry which is preliminary data.</text>
</comment>
<protein>
    <recommendedName>
        <fullName evidence="7">ATP synthase subunit delta</fullName>
    </recommendedName>
    <alternativeName>
        <fullName evidence="7">ATP synthase F(1) sector subunit delta</fullName>
    </alternativeName>
    <alternativeName>
        <fullName evidence="7">F-type ATPase subunit delta</fullName>
        <shortName evidence="7">F-ATPase subunit delta</shortName>
    </alternativeName>
</protein>
<evidence type="ECO:0000256" key="4">
    <source>
        <dbReference type="ARBA" id="ARBA00023065"/>
    </source>
</evidence>
<dbReference type="PATRIC" id="fig|476652.3.peg.1020"/>
<keyword evidence="7" id="KW-0139">CF(1)</keyword>
<dbReference type="Gene3D" id="1.10.520.20">
    <property type="entry name" value="N-terminal domain of the delta subunit of the F1F0-ATP synthase"/>
    <property type="match status" value="1"/>
</dbReference>
<dbReference type="SUPFAM" id="SSF47928">
    <property type="entry name" value="N-terminal domain of the delta subunit of the F1F0-ATP synthase"/>
    <property type="match status" value="1"/>
</dbReference>
<dbReference type="InterPro" id="IPR000711">
    <property type="entry name" value="ATPase_OSCP/dsu"/>
</dbReference>
<comment type="function">
    <text evidence="7">F(1)F(0) ATP synthase produces ATP from ADP in the presence of a proton or sodium gradient. F-type ATPases consist of two structural domains, F(1) containing the extramembraneous catalytic core and F(0) containing the membrane proton channel, linked together by a central stalk and a peripheral stalk. During catalysis, ATP synthesis in the catalytic domain of F(1) is coupled via a rotary mechanism of the central stalk subunits to proton translocation.</text>
</comment>
<keyword evidence="9" id="KW-1185">Reference proteome</keyword>
<accession>A0A0J1IQU6</accession>
<dbReference type="PRINTS" id="PR00125">
    <property type="entry name" value="ATPASEDELTA"/>
</dbReference>
<keyword evidence="3 7" id="KW-0375">Hydrogen ion transport</keyword>
<evidence type="ECO:0000256" key="7">
    <source>
        <dbReference type="HAMAP-Rule" id="MF_01416"/>
    </source>
</evidence>
<comment type="similarity">
    <text evidence="7">Belongs to the ATPase delta chain family.</text>
</comment>
<dbReference type="EMBL" id="LDZY01000003">
    <property type="protein sequence ID" value="KLU67056.1"/>
    <property type="molecule type" value="Genomic_DNA"/>
</dbReference>
<dbReference type="NCBIfam" id="NF004403">
    <property type="entry name" value="PRK05758.2-4"/>
    <property type="match status" value="1"/>
</dbReference>
<dbReference type="GO" id="GO:0045259">
    <property type="term" value="C:proton-transporting ATP synthase complex"/>
    <property type="evidence" value="ECO:0007669"/>
    <property type="project" value="UniProtKB-KW"/>
</dbReference>
<comment type="function">
    <text evidence="7">This protein is part of the stalk that links CF(0) to CF(1). It either transmits conformational changes from CF(0) to CF(1) or is implicated in proton conduction.</text>
</comment>
<dbReference type="Proteomes" id="UP000036356">
    <property type="component" value="Unassembled WGS sequence"/>
</dbReference>
<evidence type="ECO:0000256" key="2">
    <source>
        <dbReference type="ARBA" id="ARBA00022448"/>
    </source>
</evidence>
<evidence type="ECO:0000313" key="9">
    <source>
        <dbReference type="Proteomes" id="UP000036356"/>
    </source>
</evidence>
<dbReference type="HAMAP" id="MF_01416">
    <property type="entry name" value="ATP_synth_delta_bact"/>
    <property type="match status" value="1"/>
</dbReference>
<dbReference type="RefSeq" id="WP_047808902.1">
    <property type="nucleotide sequence ID" value="NZ_LDZY01000003.1"/>
</dbReference>
<dbReference type="Pfam" id="PF00213">
    <property type="entry name" value="OSCP"/>
    <property type="match status" value="1"/>
</dbReference>
<keyword evidence="4 7" id="KW-0406">Ion transport</keyword>
<dbReference type="GO" id="GO:0005886">
    <property type="term" value="C:plasma membrane"/>
    <property type="evidence" value="ECO:0007669"/>
    <property type="project" value="UniProtKB-SubCell"/>
</dbReference>
<comment type="subcellular location">
    <subcellularLocation>
        <location evidence="7">Cell membrane</location>
        <topology evidence="7">Peripheral membrane protein</topology>
    </subcellularLocation>
    <subcellularLocation>
        <location evidence="1">Membrane</location>
    </subcellularLocation>
</comment>
<dbReference type="GO" id="GO:0046933">
    <property type="term" value="F:proton-transporting ATP synthase activity, rotational mechanism"/>
    <property type="evidence" value="ECO:0007669"/>
    <property type="project" value="UniProtKB-UniRule"/>
</dbReference>
<evidence type="ECO:0000313" key="8">
    <source>
        <dbReference type="EMBL" id="KLU67056.1"/>
    </source>
</evidence>
<name>A0A0J1IQU6_9FIRM</name>
<keyword evidence="6 7" id="KW-0066">ATP synthesis</keyword>
<dbReference type="STRING" id="476652.DEAC_c09900"/>
<dbReference type="InterPro" id="IPR026015">
    <property type="entry name" value="ATP_synth_OSCP/delta_N_sf"/>
</dbReference>
<reference evidence="8 9" key="1">
    <citation type="submission" date="2015-06" db="EMBL/GenBank/DDBJ databases">
        <title>Draft genome of the moderately acidophilic sulfate reducer Candidatus Desulfosporosinus acididurans strain M1.</title>
        <authorList>
            <person name="Poehlein A."/>
            <person name="Petzsch P."/>
            <person name="Johnson B.D."/>
            <person name="Schloemann M."/>
            <person name="Daniel R."/>
            <person name="Muehling M."/>
        </authorList>
    </citation>
    <scope>NUCLEOTIDE SEQUENCE [LARGE SCALE GENOMIC DNA]</scope>
    <source>
        <strain evidence="8 9">M1</strain>
    </source>
</reference>
<keyword evidence="5 7" id="KW-0472">Membrane</keyword>
<dbReference type="NCBIfam" id="TIGR01145">
    <property type="entry name" value="ATP_synt_delta"/>
    <property type="match status" value="1"/>
</dbReference>
<keyword evidence="2 7" id="KW-0813">Transport</keyword>
<evidence type="ECO:0000256" key="5">
    <source>
        <dbReference type="ARBA" id="ARBA00023136"/>
    </source>
</evidence>